<reference evidence="2 3" key="1">
    <citation type="submission" date="2016-11" db="EMBL/GenBank/DDBJ databases">
        <authorList>
            <person name="Jaros S."/>
            <person name="Januszkiewicz K."/>
            <person name="Wedrychowicz H."/>
        </authorList>
    </citation>
    <scope>NUCLEOTIDE SEQUENCE [LARGE SCALE GENOMIC DNA]</scope>
    <source>
        <strain evidence="2 3">DSM 44666</strain>
    </source>
</reference>
<sequence length="439" mass="51524">MAEFYSYQYGEILRKLRNEQGRAMKFFEDDRLSQATISKIENGHPHVSEEKVKLYAERLGTNLEALPQILSEEQERHERIELKLLSVENYIDLLGPDIGLKKLKELQVNDDDRYKPILNYLKGKCYFHKKLLKKAKTFFLKTIMYINQESSFNHKNLKSICLNKLGRIANVENNLEEALNYTQEGIREFETDQKREYVLYSLMTNKAIYLEEMGLLERSLQTIQKIKEAQHGAKTMDGALSLFDLESRILNKNQMYSKAIALVKEGIELARINHMYDRSFALWNTFGNINFDMNKLDESKICYRTALDLKEKITKKRPIISVYKQLGIIAQRQGDIDLAKEYLEKSIQYGDKIRDMLQFIGAFIAYGDFYRKRLLFREASHQYQQGLELAQKYKYLEKEEEALAKLSECFKHLGNDEHYLDYSQQLQSVRVRLLDGGDG</sequence>
<dbReference type="GO" id="GO:0003677">
    <property type="term" value="F:DNA binding"/>
    <property type="evidence" value="ECO:0007669"/>
    <property type="project" value="InterPro"/>
</dbReference>
<accession>A0A1M4X5G5</accession>
<dbReference type="SMART" id="SM00028">
    <property type="entry name" value="TPR"/>
    <property type="match status" value="5"/>
</dbReference>
<dbReference type="InterPro" id="IPR001387">
    <property type="entry name" value="Cro/C1-type_HTH"/>
</dbReference>
<feature type="domain" description="HTH cro/C1-type" evidence="1">
    <location>
        <begin position="32"/>
        <end position="66"/>
    </location>
</feature>
<protein>
    <submittedName>
        <fullName evidence="2">Helix-turn-helix</fullName>
    </submittedName>
</protein>
<name>A0A1M4X5G5_9BACL</name>
<dbReference type="RefSeq" id="WP_073154526.1">
    <property type="nucleotide sequence ID" value="NZ_FQVL01000004.1"/>
</dbReference>
<dbReference type="Gene3D" id="1.10.260.40">
    <property type="entry name" value="lambda repressor-like DNA-binding domains"/>
    <property type="match status" value="1"/>
</dbReference>
<dbReference type="PROSITE" id="PS50943">
    <property type="entry name" value="HTH_CROC1"/>
    <property type="match status" value="1"/>
</dbReference>
<evidence type="ECO:0000313" key="3">
    <source>
        <dbReference type="Proteomes" id="UP000184476"/>
    </source>
</evidence>
<dbReference type="CDD" id="cd00093">
    <property type="entry name" value="HTH_XRE"/>
    <property type="match status" value="1"/>
</dbReference>
<dbReference type="SUPFAM" id="SSF48452">
    <property type="entry name" value="TPR-like"/>
    <property type="match status" value="2"/>
</dbReference>
<dbReference type="Pfam" id="PF01381">
    <property type="entry name" value="HTH_3"/>
    <property type="match status" value="1"/>
</dbReference>
<dbReference type="AlphaFoldDB" id="A0A1M4X5G5"/>
<dbReference type="Pfam" id="PF13424">
    <property type="entry name" value="TPR_12"/>
    <property type="match status" value="1"/>
</dbReference>
<dbReference type="InterPro" id="IPR011990">
    <property type="entry name" value="TPR-like_helical_dom_sf"/>
</dbReference>
<dbReference type="Gene3D" id="1.25.40.10">
    <property type="entry name" value="Tetratricopeptide repeat domain"/>
    <property type="match status" value="2"/>
</dbReference>
<evidence type="ECO:0000259" key="1">
    <source>
        <dbReference type="PROSITE" id="PS50943"/>
    </source>
</evidence>
<keyword evidence="3" id="KW-1185">Reference proteome</keyword>
<dbReference type="STRING" id="112248.SAMN05444392_104135"/>
<organism evidence="2 3">
    <name type="scientific">Seinonella peptonophila</name>
    <dbReference type="NCBI Taxonomy" id="112248"/>
    <lineage>
        <taxon>Bacteria</taxon>
        <taxon>Bacillati</taxon>
        <taxon>Bacillota</taxon>
        <taxon>Bacilli</taxon>
        <taxon>Bacillales</taxon>
        <taxon>Thermoactinomycetaceae</taxon>
        <taxon>Seinonella</taxon>
    </lineage>
</organism>
<dbReference type="SUPFAM" id="SSF47413">
    <property type="entry name" value="lambda repressor-like DNA-binding domains"/>
    <property type="match status" value="1"/>
</dbReference>
<dbReference type="InterPro" id="IPR019734">
    <property type="entry name" value="TPR_rpt"/>
</dbReference>
<gene>
    <name evidence="2" type="ORF">SAMN05444392_104135</name>
</gene>
<dbReference type="Proteomes" id="UP000184476">
    <property type="component" value="Unassembled WGS sequence"/>
</dbReference>
<dbReference type="InterPro" id="IPR010982">
    <property type="entry name" value="Lambda_DNA-bd_dom_sf"/>
</dbReference>
<dbReference type="OrthoDB" id="221093at2"/>
<evidence type="ECO:0000313" key="2">
    <source>
        <dbReference type="EMBL" id="SHE88748.1"/>
    </source>
</evidence>
<proteinExistence type="predicted"/>
<dbReference type="EMBL" id="FQVL01000004">
    <property type="protein sequence ID" value="SHE88748.1"/>
    <property type="molecule type" value="Genomic_DNA"/>
</dbReference>